<dbReference type="InterPro" id="IPR002429">
    <property type="entry name" value="CcO_II-like_C"/>
</dbReference>
<evidence type="ECO:0000256" key="2">
    <source>
        <dbReference type="ARBA" id="ARBA00007866"/>
    </source>
</evidence>
<sequence>MRRSWIPVVILWVAYSVLIIVATAQFTWFPEQWAREAEVVDEAMLLLQYLAAPVLGLVLAVMTWSVIGWRSEGGAHREDGAPLRTNRTVVTLWLVITSALAMYVLYNPGFVGLAEIRGEPTSDYVIELQGQQFFWEVTYPNGATALDELVIPEGKRVRYDIISKDVLHSFWIPAFRIKIDAIPGINTTTYATAEAEGTFEDDVNLRVQCAELCGAGHANMAIPIRVVSDAEWNEYIEILTDNG</sequence>
<evidence type="ECO:0000256" key="12">
    <source>
        <dbReference type="SAM" id="Phobius"/>
    </source>
</evidence>
<evidence type="ECO:0000256" key="9">
    <source>
        <dbReference type="ARBA" id="ARBA00022989"/>
    </source>
</evidence>
<dbReference type="Gene3D" id="1.10.287.90">
    <property type="match status" value="1"/>
</dbReference>
<evidence type="ECO:0000256" key="8">
    <source>
        <dbReference type="ARBA" id="ARBA00022982"/>
    </source>
</evidence>
<dbReference type="GO" id="GO:0016491">
    <property type="term" value="F:oxidoreductase activity"/>
    <property type="evidence" value="ECO:0007669"/>
    <property type="project" value="UniProtKB-KW"/>
</dbReference>
<feature type="transmembrane region" description="Helical" evidence="12">
    <location>
        <begin position="88"/>
        <end position="106"/>
    </location>
</feature>
<keyword evidence="5 12" id="KW-0812">Transmembrane</keyword>
<dbReference type="GO" id="GO:0004129">
    <property type="term" value="F:cytochrome-c oxidase activity"/>
    <property type="evidence" value="ECO:0007669"/>
    <property type="project" value="UniProtKB-EC"/>
</dbReference>
<keyword evidence="10" id="KW-0186">Copper</keyword>
<evidence type="ECO:0000256" key="11">
    <source>
        <dbReference type="ARBA" id="ARBA00023136"/>
    </source>
</evidence>
<dbReference type="InterPro" id="IPR008972">
    <property type="entry name" value="Cupredoxin"/>
</dbReference>
<evidence type="ECO:0000256" key="1">
    <source>
        <dbReference type="ARBA" id="ARBA00004141"/>
    </source>
</evidence>
<dbReference type="EMBL" id="UOEI01000068">
    <property type="protein sequence ID" value="VAV91737.1"/>
    <property type="molecule type" value="Genomic_DNA"/>
</dbReference>
<keyword evidence="4" id="KW-0813">Transport</keyword>
<organism evidence="14">
    <name type="scientific">hydrothermal vent metagenome</name>
    <dbReference type="NCBI Taxonomy" id="652676"/>
    <lineage>
        <taxon>unclassified sequences</taxon>
        <taxon>metagenomes</taxon>
        <taxon>ecological metagenomes</taxon>
    </lineage>
</organism>
<comment type="subcellular location">
    <subcellularLocation>
        <location evidence="1">Membrane</location>
        <topology evidence="1">Multi-pass membrane protein</topology>
    </subcellularLocation>
</comment>
<feature type="domain" description="Cytochrome oxidase subunit II copper A binding" evidence="13">
    <location>
        <begin position="121"/>
        <end position="238"/>
    </location>
</feature>
<keyword evidence="14" id="KW-0560">Oxidoreductase</keyword>
<dbReference type="PANTHER" id="PTHR22888:SF9">
    <property type="entry name" value="CYTOCHROME C OXIDASE SUBUNIT 2"/>
    <property type="match status" value="1"/>
</dbReference>
<dbReference type="GO" id="GO:0016020">
    <property type="term" value="C:membrane"/>
    <property type="evidence" value="ECO:0007669"/>
    <property type="project" value="UniProtKB-SubCell"/>
</dbReference>
<evidence type="ECO:0000256" key="4">
    <source>
        <dbReference type="ARBA" id="ARBA00022448"/>
    </source>
</evidence>
<dbReference type="InterPro" id="IPR045187">
    <property type="entry name" value="CcO_II"/>
</dbReference>
<keyword evidence="6" id="KW-0479">Metal-binding</keyword>
<feature type="transmembrane region" description="Helical" evidence="12">
    <location>
        <begin position="5"/>
        <end position="26"/>
    </location>
</feature>
<gene>
    <name evidence="14" type="ORF">MNBD_ACTINO01-1268</name>
</gene>
<dbReference type="InterPro" id="IPR001505">
    <property type="entry name" value="Copper_CuA"/>
</dbReference>
<reference evidence="14" key="1">
    <citation type="submission" date="2018-06" db="EMBL/GenBank/DDBJ databases">
        <authorList>
            <person name="Zhirakovskaya E."/>
        </authorList>
    </citation>
    <scope>NUCLEOTIDE SEQUENCE</scope>
</reference>
<evidence type="ECO:0000256" key="6">
    <source>
        <dbReference type="ARBA" id="ARBA00022723"/>
    </source>
</evidence>
<dbReference type="PANTHER" id="PTHR22888">
    <property type="entry name" value="CYTOCHROME C OXIDASE, SUBUNIT II"/>
    <property type="match status" value="1"/>
</dbReference>
<keyword evidence="9 12" id="KW-1133">Transmembrane helix</keyword>
<dbReference type="GO" id="GO:0042773">
    <property type="term" value="P:ATP synthesis coupled electron transport"/>
    <property type="evidence" value="ECO:0007669"/>
    <property type="project" value="TreeGrafter"/>
</dbReference>
<name>A0A3B0RIM4_9ZZZZ</name>
<evidence type="ECO:0000256" key="3">
    <source>
        <dbReference type="ARBA" id="ARBA00012949"/>
    </source>
</evidence>
<dbReference type="Gene3D" id="2.60.40.420">
    <property type="entry name" value="Cupredoxins - blue copper proteins"/>
    <property type="match status" value="2"/>
</dbReference>
<evidence type="ECO:0000256" key="7">
    <source>
        <dbReference type="ARBA" id="ARBA00022967"/>
    </source>
</evidence>
<evidence type="ECO:0000256" key="5">
    <source>
        <dbReference type="ARBA" id="ARBA00022692"/>
    </source>
</evidence>
<keyword evidence="7" id="KW-1278">Translocase</keyword>
<accession>A0A3B0RIM4</accession>
<comment type="similarity">
    <text evidence="2">Belongs to the cytochrome c oxidase subunit 2 family.</text>
</comment>
<keyword evidence="11 12" id="KW-0472">Membrane</keyword>
<protein>
    <recommendedName>
        <fullName evidence="3">cytochrome-c oxidase</fullName>
        <ecNumber evidence="3">7.1.1.9</ecNumber>
    </recommendedName>
</protein>
<dbReference type="PROSITE" id="PS00078">
    <property type="entry name" value="COX2"/>
    <property type="match status" value="1"/>
</dbReference>
<dbReference type="InterPro" id="IPR036257">
    <property type="entry name" value="Cyt_c_oxidase_su2_TM_sf"/>
</dbReference>
<evidence type="ECO:0000259" key="13">
    <source>
        <dbReference type="PROSITE" id="PS50857"/>
    </source>
</evidence>
<dbReference type="EC" id="7.1.1.9" evidence="3"/>
<dbReference type="PROSITE" id="PS50857">
    <property type="entry name" value="COX2_CUA"/>
    <property type="match status" value="1"/>
</dbReference>
<dbReference type="AlphaFoldDB" id="A0A3B0RIM4"/>
<dbReference type="GO" id="GO:0005507">
    <property type="term" value="F:copper ion binding"/>
    <property type="evidence" value="ECO:0007669"/>
    <property type="project" value="InterPro"/>
</dbReference>
<evidence type="ECO:0000256" key="10">
    <source>
        <dbReference type="ARBA" id="ARBA00023008"/>
    </source>
</evidence>
<dbReference type="Pfam" id="PF00116">
    <property type="entry name" value="COX2"/>
    <property type="match status" value="1"/>
</dbReference>
<keyword evidence="8" id="KW-0249">Electron transport</keyword>
<evidence type="ECO:0000313" key="14">
    <source>
        <dbReference type="EMBL" id="VAV91737.1"/>
    </source>
</evidence>
<feature type="transmembrane region" description="Helical" evidence="12">
    <location>
        <begin position="46"/>
        <end position="67"/>
    </location>
</feature>
<dbReference type="SUPFAM" id="SSF49503">
    <property type="entry name" value="Cupredoxins"/>
    <property type="match status" value="1"/>
</dbReference>
<proteinExistence type="inferred from homology"/>